<accession>A0A9D3XGT0</accession>
<name>A0A9D3XGT0_9SAUR</name>
<sequence>MSVSPIGGWFPAEGNGGGAAVRVLRTVASPRVFCYWEPGLALTNCAETSVPSTTPLPFTALTPWKPSPRAAKQPSDIQGPGRPAQNGPVFRESSPLSSEKLFRGEIKSPKIFQGPGGGKANLLLDLVGQL</sequence>
<gene>
    <name evidence="2" type="ORF">KIL84_005678</name>
</gene>
<proteinExistence type="predicted"/>
<keyword evidence="3" id="KW-1185">Reference proteome</keyword>
<evidence type="ECO:0000313" key="2">
    <source>
        <dbReference type="EMBL" id="KAH1179628.1"/>
    </source>
</evidence>
<feature type="region of interest" description="Disordered" evidence="1">
    <location>
        <begin position="57"/>
        <end position="95"/>
    </location>
</feature>
<reference evidence="2" key="1">
    <citation type="submission" date="2021-09" db="EMBL/GenBank/DDBJ databases">
        <title>The genome of Mauremys mutica provides insights into the evolution of semi-aquatic lifestyle.</title>
        <authorList>
            <person name="Gong S."/>
            <person name="Gao Y."/>
        </authorList>
    </citation>
    <scope>NUCLEOTIDE SEQUENCE</scope>
    <source>
        <strain evidence="2">MM-2020</strain>
        <tissue evidence="2">Muscle</tissue>
    </source>
</reference>
<organism evidence="2 3">
    <name type="scientific">Mauremys mutica</name>
    <name type="common">yellowpond turtle</name>
    <dbReference type="NCBI Taxonomy" id="74926"/>
    <lineage>
        <taxon>Eukaryota</taxon>
        <taxon>Metazoa</taxon>
        <taxon>Chordata</taxon>
        <taxon>Craniata</taxon>
        <taxon>Vertebrata</taxon>
        <taxon>Euteleostomi</taxon>
        <taxon>Archelosauria</taxon>
        <taxon>Testudinata</taxon>
        <taxon>Testudines</taxon>
        <taxon>Cryptodira</taxon>
        <taxon>Durocryptodira</taxon>
        <taxon>Testudinoidea</taxon>
        <taxon>Geoemydidae</taxon>
        <taxon>Geoemydinae</taxon>
        <taxon>Mauremys</taxon>
    </lineage>
</organism>
<evidence type="ECO:0000256" key="1">
    <source>
        <dbReference type="SAM" id="MobiDB-lite"/>
    </source>
</evidence>
<evidence type="ECO:0000313" key="3">
    <source>
        <dbReference type="Proteomes" id="UP000827986"/>
    </source>
</evidence>
<comment type="caution">
    <text evidence="2">The sequence shown here is derived from an EMBL/GenBank/DDBJ whole genome shotgun (WGS) entry which is preliminary data.</text>
</comment>
<dbReference type="EMBL" id="JAHDVG010000471">
    <property type="protein sequence ID" value="KAH1179628.1"/>
    <property type="molecule type" value="Genomic_DNA"/>
</dbReference>
<dbReference type="Proteomes" id="UP000827986">
    <property type="component" value="Unassembled WGS sequence"/>
</dbReference>
<dbReference type="AlphaFoldDB" id="A0A9D3XGT0"/>
<protein>
    <submittedName>
        <fullName evidence="2">Uncharacterized protein</fullName>
    </submittedName>
</protein>